<evidence type="ECO:0000313" key="2">
    <source>
        <dbReference type="Proteomes" id="UP001549321"/>
    </source>
</evidence>
<sequence length="60" mass="6839">MPLTFSIYLPPDLSEAVRAEADRRGSSVARVFRDSIVSTLGIESYREIDRRRRPHAGRAH</sequence>
<accession>A0ABV2R5N1</accession>
<dbReference type="Proteomes" id="UP001549321">
    <property type="component" value="Unassembled WGS sequence"/>
</dbReference>
<keyword evidence="2" id="KW-1185">Reference proteome</keyword>
<reference evidence="1 2" key="1">
    <citation type="submission" date="2024-06" db="EMBL/GenBank/DDBJ databases">
        <title>Sorghum-associated microbial communities from plants grown in Nebraska, USA.</title>
        <authorList>
            <person name="Schachtman D."/>
        </authorList>
    </citation>
    <scope>NUCLEOTIDE SEQUENCE [LARGE SCALE GENOMIC DNA]</scope>
    <source>
        <strain evidence="1 2">3207</strain>
    </source>
</reference>
<dbReference type="RefSeq" id="WP_354554278.1">
    <property type="nucleotide sequence ID" value="NZ_JBEPSM010000005.1"/>
</dbReference>
<name>A0ABV2R5N1_9HYPH</name>
<comment type="caution">
    <text evidence="1">The sequence shown here is derived from an EMBL/GenBank/DDBJ whole genome shotgun (WGS) entry which is preliminary data.</text>
</comment>
<protein>
    <recommendedName>
        <fullName evidence="3">Ribbon-helix-helix protein, CopG family</fullName>
    </recommendedName>
</protein>
<dbReference type="EMBL" id="JBEPSM010000005">
    <property type="protein sequence ID" value="MET4636584.1"/>
    <property type="molecule type" value="Genomic_DNA"/>
</dbReference>
<organism evidence="1 2">
    <name type="scientific">Kaistia defluvii</name>
    <dbReference type="NCBI Taxonomy" id="410841"/>
    <lineage>
        <taxon>Bacteria</taxon>
        <taxon>Pseudomonadati</taxon>
        <taxon>Pseudomonadota</taxon>
        <taxon>Alphaproteobacteria</taxon>
        <taxon>Hyphomicrobiales</taxon>
        <taxon>Kaistiaceae</taxon>
        <taxon>Kaistia</taxon>
    </lineage>
</organism>
<proteinExistence type="predicted"/>
<evidence type="ECO:0000313" key="1">
    <source>
        <dbReference type="EMBL" id="MET4636584.1"/>
    </source>
</evidence>
<gene>
    <name evidence="1" type="ORF">ABIE08_004547</name>
</gene>
<evidence type="ECO:0008006" key="3">
    <source>
        <dbReference type="Google" id="ProtNLM"/>
    </source>
</evidence>